<dbReference type="EMBL" id="PEDP01002178">
    <property type="protein sequence ID" value="POS82856.1"/>
    <property type="molecule type" value="Genomic_DNA"/>
</dbReference>
<gene>
    <name evidence="1" type="ORF">EPUL_005389</name>
</gene>
<dbReference type="AlphaFoldDB" id="A0A2S4PLD4"/>
<dbReference type="Proteomes" id="UP000237438">
    <property type="component" value="Unassembled WGS sequence"/>
</dbReference>
<dbReference type="OrthoDB" id="4357294at2759"/>
<sequence>MLQEPYLSEKGMVHPAYDLRFSDAGETQQQRVAVGVKKDIRGRIIVESRSDLIEHPYIQVLDVWELDVQKKRKGNQGLSLFMIIGLEKNNLGLELLALPSDNTLRSLLPETLRDEDAHVQPGEQELSNRDWISTSNMKNLRLSSNWRYSTSQHLTLHLSTNGSSTGIKKNNLKKVAIVTPRNFVSTTLETGNSRDSQEVLKLPVIPQAGEKTWAIVALNGQKKAKIALNTKFCKKCNGHHPTKNCSRAPSCGNFGKFAGETHLAKPNYSTLPTPAYAAAWQKLVEKWWSEVCPARYQDLDLKMRRKKPPELALSQRLLFHLLAIRTGHGDFATYHRRLKHVDPNPECIRGQETSPTYFIRCRRHANQVRKLCN</sequence>
<accession>A0A2S4PLD4</accession>
<feature type="non-terminal residue" evidence="1">
    <location>
        <position position="373"/>
    </location>
</feature>
<comment type="caution">
    <text evidence="1">The sequence shown here is derived from an EMBL/GenBank/DDBJ whole genome shotgun (WGS) entry which is preliminary data.</text>
</comment>
<name>A0A2S4PLD4_9PEZI</name>
<reference evidence="1 2" key="1">
    <citation type="submission" date="2017-10" db="EMBL/GenBank/DDBJ databases">
        <title>Development of genomic resources for the powdery mildew, Erysiphe pulchra.</title>
        <authorList>
            <person name="Wadl P.A."/>
            <person name="Mack B.M."/>
            <person name="Moore G."/>
            <person name="Beltz S.B."/>
        </authorList>
    </citation>
    <scope>NUCLEOTIDE SEQUENCE [LARGE SCALE GENOMIC DNA]</scope>
    <source>
        <strain evidence="1">Cflorida</strain>
    </source>
</reference>
<proteinExistence type="predicted"/>
<protein>
    <submittedName>
        <fullName evidence="1">Uncharacterized protein</fullName>
    </submittedName>
</protein>
<organism evidence="1 2">
    <name type="scientific">Erysiphe pulchra</name>
    <dbReference type="NCBI Taxonomy" id="225359"/>
    <lineage>
        <taxon>Eukaryota</taxon>
        <taxon>Fungi</taxon>
        <taxon>Dikarya</taxon>
        <taxon>Ascomycota</taxon>
        <taxon>Pezizomycotina</taxon>
        <taxon>Leotiomycetes</taxon>
        <taxon>Erysiphales</taxon>
        <taxon>Erysiphaceae</taxon>
        <taxon>Erysiphe</taxon>
    </lineage>
</organism>
<evidence type="ECO:0000313" key="1">
    <source>
        <dbReference type="EMBL" id="POS82856.1"/>
    </source>
</evidence>
<keyword evidence="2" id="KW-1185">Reference proteome</keyword>
<evidence type="ECO:0000313" key="2">
    <source>
        <dbReference type="Proteomes" id="UP000237438"/>
    </source>
</evidence>